<keyword evidence="11" id="KW-1185">Reference proteome</keyword>
<evidence type="ECO:0000256" key="4">
    <source>
        <dbReference type="ARBA" id="ARBA00022692"/>
    </source>
</evidence>
<feature type="transmembrane region" description="Helical" evidence="8">
    <location>
        <begin position="63"/>
        <end position="80"/>
    </location>
</feature>
<sequence>MPEPEPASPSPEPDAAPDVDAATPRPSDGSGPTGREQDDPDAPREWWDDPRMPWKGRPGRQDIACWAAFSLTGVYALVLLPLRPVLLGANPYLLAALGGSRVSAVTIGALAATGVGFWPLGLLLGTFGAVKFDWIYWWAGRLWGRGMLEMASGRSARAARNADRAERLAQRFGVAAIALGYVIPFLPGAIVYATVAAAGMSLRKFLVVDVLSAAVTRGLLIWLGWSIGEPAVHVLEVVAQYSWYLSIALLVGVVVTTVRQSRRRAAQA</sequence>
<dbReference type="STRING" id="546871.SAMN04488543_1322"/>
<protein>
    <submittedName>
        <fullName evidence="10">Membrane protein DedA, SNARE-associated domain</fullName>
    </submittedName>
</protein>
<feature type="transmembrane region" description="Helical" evidence="8">
    <location>
        <begin position="172"/>
        <end position="193"/>
    </location>
</feature>
<dbReference type="EMBL" id="LT629749">
    <property type="protein sequence ID" value="SDS22770.1"/>
    <property type="molecule type" value="Genomic_DNA"/>
</dbReference>
<dbReference type="InterPro" id="IPR051311">
    <property type="entry name" value="DedA_domain"/>
</dbReference>
<feature type="region of interest" description="Disordered" evidence="7">
    <location>
        <begin position="1"/>
        <end position="53"/>
    </location>
</feature>
<gene>
    <name evidence="10" type="ORF">SAMN04488543_1322</name>
</gene>
<feature type="domain" description="VTT" evidence="9">
    <location>
        <begin position="106"/>
        <end position="224"/>
    </location>
</feature>
<evidence type="ECO:0000313" key="10">
    <source>
        <dbReference type="EMBL" id="SDS22770.1"/>
    </source>
</evidence>
<dbReference type="PANTHER" id="PTHR42709:SF6">
    <property type="entry name" value="UNDECAPRENYL PHOSPHATE TRANSPORTER A"/>
    <property type="match status" value="1"/>
</dbReference>
<accession>A0A1H1QH49</accession>
<proteinExistence type="inferred from homology"/>
<evidence type="ECO:0000313" key="11">
    <source>
        <dbReference type="Proteomes" id="UP000199092"/>
    </source>
</evidence>
<keyword evidence="3" id="KW-1003">Cell membrane</keyword>
<feature type="compositionally biased region" description="Pro residues" evidence="7">
    <location>
        <begin position="1"/>
        <end position="14"/>
    </location>
</feature>
<evidence type="ECO:0000256" key="1">
    <source>
        <dbReference type="ARBA" id="ARBA00004651"/>
    </source>
</evidence>
<comment type="subcellular location">
    <subcellularLocation>
        <location evidence="1">Cell membrane</location>
        <topology evidence="1">Multi-pass membrane protein</topology>
    </subcellularLocation>
</comment>
<organism evidence="10 11">
    <name type="scientific">Friedmanniella luteola</name>
    <dbReference type="NCBI Taxonomy" id="546871"/>
    <lineage>
        <taxon>Bacteria</taxon>
        <taxon>Bacillati</taxon>
        <taxon>Actinomycetota</taxon>
        <taxon>Actinomycetes</taxon>
        <taxon>Propionibacteriales</taxon>
        <taxon>Nocardioidaceae</taxon>
        <taxon>Friedmanniella</taxon>
    </lineage>
</organism>
<keyword evidence="4 8" id="KW-0812">Transmembrane</keyword>
<keyword evidence="6 8" id="KW-0472">Membrane</keyword>
<evidence type="ECO:0000256" key="2">
    <source>
        <dbReference type="ARBA" id="ARBA00010792"/>
    </source>
</evidence>
<evidence type="ECO:0000256" key="3">
    <source>
        <dbReference type="ARBA" id="ARBA00022475"/>
    </source>
</evidence>
<evidence type="ECO:0000256" key="5">
    <source>
        <dbReference type="ARBA" id="ARBA00022989"/>
    </source>
</evidence>
<evidence type="ECO:0000256" key="7">
    <source>
        <dbReference type="SAM" id="MobiDB-lite"/>
    </source>
</evidence>
<feature type="compositionally biased region" description="Basic and acidic residues" evidence="7">
    <location>
        <begin position="35"/>
        <end position="52"/>
    </location>
</feature>
<name>A0A1H1QH49_9ACTN</name>
<dbReference type="InterPro" id="IPR032816">
    <property type="entry name" value="VTT_dom"/>
</dbReference>
<dbReference type="AlphaFoldDB" id="A0A1H1QH49"/>
<dbReference type="OrthoDB" id="3727474at2"/>
<dbReference type="Pfam" id="PF09335">
    <property type="entry name" value="VTT_dom"/>
    <property type="match status" value="1"/>
</dbReference>
<dbReference type="GO" id="GO:0005886">
    <property type="term" value="C:plasma membrane"/>
    <property type="evidence" value="ECO:0007669"/>
    <property type="project" value="UniProtKB-SubCell"/>
</dbReference>
<dbReference type="PANTHER" id="PTHR42709">
    <property type="entry name" value="ALKALINE PHOSPHATASE LIKE PROTEIN"/>
    <property type="match status" value="1"/>
</dbReference>
<feature type="compositionally biased region" description="Low complexity" evidence="7">
    <location>
        <begin position="16"/>
        <end position="26"/>
    </location>
</feature>
<dbReference type="RefSeq" id="WP_091411310.1">
    <property type="nucleotide sequence ID" value="NZ_LT629749.1"/>
</dbReference>
<evidence type="ECO:0000259" key="9">
    <source>
        <dbReference type="Pfam" id="PF09335"/>
    </source>
</evidence>
<reference evidence="10 11" key="1">
    <citation type="submission" date="2016-10" db="EMBL/GenBank/DDBJ databases">
        <authorList>
            <person name="de Groot N.N."/>
        </authorList>
    </citation>
    <scope>NUCLEOTIDE SEQUENCE [LARGE SCALE GENOMIC DNA]</scope>
    <source>
        <strain evidence="10 11">DSM 21741</strain>
    </source>
</reference>
<keyword evidence="5 8" id="KW-1133">Transmembrane helix</keyword>
<evidence type="ECO:0000256" key="8">
    <source>
        <dbReference type="SAM" id="Phobius"/>
    </source>
</evidence>
<evidence type="ECO:0000256" key="6">
    <source>
        <dbReference type="ARBA" id="ARBA00023136"/>
    </source>
</evidence>
<comment type="similarity">
    <text evidence="2">Belongs to the DedA family.</text>
</comment>
<feature type="transmembrane region" description="Helical" evidence="8">
    <location>
        <begin position="92"/>
        <end position="113"/>
    </location>
</feature>
<feature type="transmembrane region" description="Helical" evidence="8">
    <location>
        <begin position="237"/>
        <end position="258"/>
    </location>
</feature>
<dbReference type="Proteomes" id="UP000199092">
    <property type="component" value="Chromosome I"/>
</dbReference>